<feature type="domain" description="Gfo/Idh/MocA-like oxidoreductase C-terminal" evidence="2">
    <location>
        <begin position="155"/>
        <end position="361"/>
    </location>
</feature>
<accession>A0A165HNG9</accession>
<dbReference type="Pfam" id="PF02894">
    <property type="entry name" value="GFO_IDH_MocA_C"/>
    <property type="match status" value="1"/>
</dbReference>
<dbReference type="PANTHER" id="PTHR42840">
    <property type="entry name" value="NAD(P)-BINDING ROSSMANN-FOLD SUPERFAMILY PROTEIN-RELATED"/>
    <property type="match status" value="1"/>
</dbReference>
<dbReference type="SUPFAM" id="SSF51735">
    <property type="entry name" value="NAD(P)-binding Rossmann-fold domains"/>
    <property type="match status" value="1"/>
</dbReference>
<feature type="domain" description="Gfo/Idh/MocA-like oxidoreductase N-terminal" evidence="1">
    <location>
        <begin position="6"/>
        <end position="127"/>
    </location>
</feature>
<organism evidence="3 4">
    <name type="scientific">Exidia glandulosa HHB12029</name>
    <dbReference type="NCBI Taxonomy" id="1314781"/>
    <lineage>
        <taxon>Eukaryota</taxon>
        <taxon>Fungi</taxon>
        <taxon>Dikarya</taxon>
        <taxon>Basidiomycota</taxon>
        <taxon>Agaricomycotina</taxon>
        <taxon>Agaricomycetes</taxon>
        <taxon>Auriculariales</taxon>
        <taxon>Exidiaceae</taxon>
        <taxon>Exidia</taxon>
    </lineage>
</organism>
<dbReference type="InterPro" id="IPR000683">
    <property type="entry name" value="Gfo/Idh/MocA-like_OxRdtase_N"/>
</dbReference>
<dbReference type="InterPro" id="IPR036291">
    <property type="entry name" value="NAD(P)-bd_dom_sf"/>
</dbReference>
<dbReference type="EMBL" id="KV426012">
    <property type="protein sequence ID" value="KZV92228.1"/>
    <property type="molecule type" value="Genomic_DNA"/>
</dbReference>
<dbReference type="InParanoid" id="A0A165HNG9"/>
<reference evidence="3 4" key="1">
    <citation type="journal article" date="2016" name="Mol. Biol. Evol.">
        <title>Comparative Genomics of Early-Diverging Mushroom-Forming Fungi Provides Insights into the Origins of Lignocellulose Decay Capabilities.</title>
        <authorList>
            <person name="Nagy L.G."/>
            <person name="Riley R."/>
            <person name="Tritt A."/>
            <person name="Adam C."/>
            <person name="Daum C."/>
            <person name="Floudas D."/>
            <person name="Sun H."/>
            <person name="Yadav J.S."/>
            <person name="Pangilinan J."/>
            <person name="Larsson K.H."/>
            <person name="Matsuura K."/>
            <person name="Barry K."/>
            <person name="Labutti K."/>
            <person name="Kuo R."/>
            <person name="Ohm R.A."/>
            <person name="Bhattacharya S.S."/>
            <person name="Shirouzu T."/>
            <person name="Yoshinaga Y."/>
            <person name="Martin F.M."/>
            <person name="Grigoriev I.V."/>
            <person name="Hibbett D.S."/>
        </authorList>
    </citation>
    <scope>NUCLEOTIDE SEQUENCE [LARGE SCALE GENOMIC DNA]</scope>
    <source>
        <strain evidence="3 4">HHB12029</strain>
    </source>
</reference>
<dbReference type="PANTHER" id="PTHR42840:SF5">
    <property type="entry name" value="NAD(P)-BINDING ROSSMANN-FOLD SUPERFAMILY PROTEIN"/>
    <property type="match status" value="1"/>
</dbReference>
<name>A0A165HNG9_EXIGL</name>
<dbReference type="AlphaFoldDB" id="A0A165HNG9"/>
<evidence type="ECO:0000313" key="3">
    <source>
        <dbReference type="EMBL" id="KZV92228.1"/>
    </source>
</evidence>
<dbReference type="Proteomes" id="UP000077266">
    <property type="component" value="Unassembled WGS sequence"/>
</dbReference>
<evidence type="ECO:0000259" key="2">
    <source>
        <dbReference type="Pfam" id="PF02894"/>
    </source>
</evidence>
<dbReference type="Gene3D" id="3.40.50.720">
    <property type="entry name" value="NAD(P)-binding Rossmann-like Domain"/>
    <property type="match status" value="1"/>
</dbReference>
<dbReference type="SUPFAM" id="SSF55347">
    <property type="entry name" value="Glyceraldehyde-3-phosphate dehydrogenase-like, C-terminal domain"/>
    <property type="match status" value="1"/>
</dbReference>
<dbReference type="STRING" id="1314781.A0A165HNG9"/>
<proteinExistence type="predicted"/>
<dbReference type="GO" id="GO:0006740">
    <property type="term" value="P:NADPH regeneration"/>
    <property type="evidence" value="ECO:0007669"/>
    <property type="project" value="TreeGrafter"/>
</dbReference>
<keyword evidence="4" id="KW-1185">Reference proteome</keyword>
<dbReference type="OrthoDB" id="64915at2759"/>
<evidence type="ECO:0000259" key="1">
    <source>
        <dbReference type="Pfam" id="PF01408"/>
    </source>
</evidence>
<dbReference type="GO" id="GO:0000166">
    <property type="term" value="F:nucleotide binding"/>
    <property type="evidence" value="ECO:0007669"/>
    <property type="project" value="InterPro"/>
</dbReference>
<dbReference type="Pfam" id="PF01408">
    <property type="entry name" value="GFO_IDH_MocA"/>
    <property type="match status" value="1"/>
</dbReference>
<dbReference type="GO" id="GO:0016491">
    <property type="term" value="F:oxidoreductase activity"/>
    <property type="evidence" value="ECO:0007669"/>
    <property type="project" value="TreeGrafter"/>
</dbReference>
<protein>
    <submittedName>
        <fullName evidence="3">NAD(P)-binding protein</fullName>
    </submittedName>
</protein>
<dbReference type="InterPro" id="IPR004104">
    <property type="entry name" value="Gfo/Idh/MocA-like_OxRdtase_C"/>
</dbReference>
<evidence type="ECO:0000313" key="4">
    <source>
        <dbReference type="Proteomes" id="UP000077266"/>
    </source>
</evidence>
<dbReference type="Gene3D" id="3.30.360.10">
    <property type="entry name" value="Dihydrodipicolinate Reductase, domain 2"/>
    <property type="match status" value="1"/>
</dbReference>
<sequence>MPQTTLAILGAGIFAKEAHLPAIAALGDKVKLGAVYSRSESSASSLAELAAKTLKYDTPIPVYHDADPKANLDVLLARSDIDAVVVVLPITQQPGVIVKAFEAGKHVLSEKPVAKDVASGIELIKTYNASYKGKGIIWRVAENFEAEPGYLVAAKAIRDGKIGKLALFNLSAINALDESSKWYKTPWRTVPEYQGGFLHSAALLRTVIPDALVSLSGHATLTKKYLAPQDTINAVVKTSTGAIGIFELSFAAPYASRAGGLTTFTGTSGWISLAGAKATIDGKEQNVNRVTIRSVKEKGTKDKDGNPEFEEVVEVVDEPSCGVRAEFASFVERLNGKDDGLGDPVGALRDVAFIEAALNSNGTAISLTDLVPQL</sequence>
<gene>
    <name evidence="3" type="ORF">EXIGLDRAFT_740385</name>
</gene>
<dbReference type="GO" id="GO:0005737">
    <property type="term" value="C:cytoplasm"/>
    <property type="evidence" value="ECO:0007669"/>
    <property type="project" value="TreeGrafter"/>
</dbReference>